<protein>
    <recommendedName>
        <fullName evidence="8">COPI-coated vesicle protein</fullName>
    </recommendedName>
</protein>
<evidence type="ECO:0000313" key="7">
    <source>
        <dbReference type="Proteomes" id="UP000578531"/>
    </source>
</evidence>
<organism evidence="6 7">
    <name type="scientific">Letharia columbiana</name>
    <dbReference type="NCBI Taxonomy" id="112416"/>
    <lineage>
        <taxon>Eukaryota</taxon>
        <taxon>Fungi</taxon>
        <taxon>Dikarya</taxon>
        <taxon>Ascomycota</taxon>
        <taxon>Pezizomycotina</taxon>
        <taxon>Lecanoromycetes</taxon>
        <taxon>OSLEUM clade</taxon>
        <taxon>Lecanoromycetidae</taxon>
        <taxon>Lecanorales</taxon>
        <taxon>Lecanorineae</taxon>
        <taxon>Parmeliaceae</taxon>
        <taxon>Letharia</taxon>
    </lineage>
</organism>
<dbReference type="GeneID" id="59294780"/>
<keyword evidence="4 5" id="KW-0472">Membrane</keyword>
<evidence type="ECO:0000256" key="2">
    <source>
        <dbReference type="ARBA" id="ARBA00022692"/>
    </source>
</evidence>
<evidence type="ECO:0000313" key="6">
    <source>
        <dbReference type="EMBL" id="KAF6223821.1"/>
    </source>
</evidence>
<evidence type="ECO:0000256" key="4">
    <source>
        <dbReference type="ARBA" id="ARBA00023136"/>
    </source>
</evidence>
<gene>
    <name evidence="6" type="ORF">HO173_013152</name>
</gene>
<dbReference type="PANTHER" id="PTHR28128">
    <property type="entry name" value="GOLGI APPARATUS MEMBRANE PROTEIN TVP15"/>
    <property type="match status" value="1"/>
</dbReference>
<evidence type="ECO:0000256" key="3">
    <source>
        <dbReference type="ARBA" id="ARBA00022989"/>
    </source>
</evidence>
<comment type="subcellular location">
    <subcellularLocation>
        <location evidence="1">Membrane</location>
        <topology evidence="1">Multi-pass membrane protein</topology>
    </subcellularLocation>
</comment>
<reference evidence="6 7" key="1">
    <citation type="journal article" date="2020" name="Genomics">
        <title>Complete, high-quality genomes from long-read metagenomic sequencing of two wolf lichen thalli reveals enigmatic genome architecture.</title>
        <authorList>
            <person name="McKenzie S.K."/>
            <person name="Walston R.F."/>
            <person name="Allen J.L."/>
        </authorList>
    </citation>
    <scope>NUCLEOTIDE SEQUENCE [LARGE SCALE GENOMIC DNA]</scope>
    <source>
        <strain evidence="6">WasteWater2</strain>
    </source>
</reference>
<dbReference type="EMBL" id="JACCJC010000131">
    <property type="protein sequence ID" value="KAF6223821.1"/>
    <property type="molecule type" value="Genomic_DNA"/>
</dbReference>
<evidence type="ECO:0008006" key="8">
    <source>
        <dbReference type="Google" id="ProtNLM"/>
    </source>
</evidence>
<dbReference type="GO" id="GO:0000139">
    <property type="term" value="C:Golgi membrane"/>
    <property type="evidence" value="ECO:0007669"/>
    <property type="project" value="TreeGrafter"/>
</dbReference>
<dbReference type="OrthoDB" id="423534at2759"/>
<feature type="transmembrane region" description="Helical" evidence="5">
    <location>
        <begin position="83"/>
        <end position="105"/>
    </location>
</feature>
<evidence type="ECO:0000256" key="5">
    <source>
        <dbReference type="SAM" id="Phobius"/>
    </source>
</evidence>
<name>A0A8H6FD90_9LECA</name>
<feature type="transmembrane region" description="Helical" evidence="5">
    <location>
        <begin position="50"/>
        <end position="71"/>
    </location>
</feature>
<dbReference type="InterPro" id="IPR013714">
    <property type="entry name" value="Golgi_TVP15"/>
</dbReference>
<evidence type="ECO:0000256" key="1">
    <source>
        <dbReference type="ARBA" id="ARBA00004141"/>
    </source>
</evidence>
<keyword evidence="2 5" id="KW-0812">Transmembrane</keyword>
<feature type="transmembrane region" description="Helical" evidence="5">
    <location>
        <begin position="111"/>
        <end position="130"/>
    </location>
</feature>
<proteinExistence type="predicted"/>
<dbReference type="PANTHER" id="PTHR28128:SF1">
    <property type="entry name" value="GOLGI APPARATUS MEMBRANE PROTEIN TVP15"/>
    <property type="match status" value="1"/>
</dbReference>
<dbReference type="GO" id="GO:0016192">
    <property type="term" value="P:vesicle-mediated transport"/>
    <property type="evidence" value="ECO:0007669"/>
    <property type="project" value="TreeGrafter"/>
</dbReference>
<accession>A0A8H6FD90</accession>
<dbReference type="Pfam" id="PF08507">
    <property type="entry name" value="COPI_assoc"/>
    <property type="match status" value="1"/>
</dbReference>
<feature type="transmembrane region" description="Helical" evidence="5">
    <location>
        <begin position="20"/>
        <end position="44"/>
    </location>
</feature>
<sequence length="151" mass="16426">MRFGRANALRDDIASTDQILISSSFFAVRLVNLAVGGLMILGGIGQFFPIGFQSVIVGCYVIIFGAATLLLEFQIPPYMSRWAPFLFSFLGRGIFYIFVGTILLQTSAIRVVPGSIIAIVGLGYGILEYIPSIEPPQNMRDASGEWGAEQI</sequence>
<comment type="caution">
    <text evidence="6">The sequence shown here is derived from an EMBL/GenBank/DDBJ whole genome shotgun (WGS) entry which is preliminary data.</text>
</comment>
<keyword evidence="3 5" id="KW-1133">Transmembrane helix</keyword>
<keyword evidence="7" id="KW-1185">Reference proteome</keyword>
<dbReference type="AlphaFoldDB" id="A0A8H6FD90"/>
<dbReference type="Proteomes" id="UP000578531">
    <property type="component" value="Unassembled WGS sequence"/>
</dbReference>
<dbReference type="RefSeq" id="XP_037158133.1">
    <property type="nucleotide sequence ID" value="XM_037314977.1"/>
</dbReference>